<gene>
    <name evidence="1" type="ORF">BV25DRAFT_1842463</name>
</gene>
<reference evidence="1" key="1">
    <citation type="submission" date="2021-03" db="EMBL/GenBank/DDBJ databases">
        <authorList>
            <consortium name="DOE Joint Genome Institute"/>
            <person name="Ahrendt S."/>
            <person name="Looney B.P."/>
            <person name="Miyauchi S."/>
            <person name="Morin E."/>
            <person name="Drula E."/>
            <person name="Courty P.E."/>
            <person name="Chicoki N."/>
            <person name="Fauchery L."/>
            <person name="Kohler A."/>
            <person name="Kuo A."/>
            <person name="Labutti K."/>
            <person name="Pangilinan J."/>
            <person name="Lipzen A."/>
            <person name="Riley R."/>
            <person name="Andreopoulos W."/>
            <person name="He G."/>
            <person name="Johnson J."/>
            <person name="Barry K.W."/>
            <person name="Grigoriev I.V."/>
            <person name="Nagy L."/>
            <person name="Hibbett D."/>
            <person name="Henrissat B."/>
            <person name="Matheny P.B."/>
            <person name="Labbe J."/>
            <person name="Martin F."/>
        </authorList>
    </citation>
    <scope>NUCLEOTIDE SEQUENCE</scope>
    <source>
        <strain evidence="1">HHB10654</strain>
    </source>
</reference>
<organism evidence="1 2">
    <name type="scientific">Artomyces pyxidatus</name>
    <dbReference type="NCBI Taxonomy" id="48021"/>
    <lineage>
        <taxon>Eukaryota</taxon>
        <taxon>Fungi</taxon>
        <taxon>Dikarya</taxon>
        <taxon>Basidiomycota</taxon>
        <taxon>Agaricomycotina</taxon>
        <taxon>Agaricomycetes</taxon>
        <taxon>Russulales</taxon>
        <taxon>Auriscalpiaceae</taxon>
        <taxon>Artomyces</taxon>
    </lineage>
</organism>
<keyword evidence="2" id="KW-1185">Reference proteome</keyword>
<reference evidence="1" key="2">
    <citation type="journal article" date="2022" name="New Phytol.">
        <title>Evolutionary transition to the ectomycorrhizal habit in the genomes of a hyperdiverse lineage of mushroom-forming fungi.</title>
        <authorList>
            <person name="Looney B."/>
            <person name="Miyauchi S."/>
            <person name="Morin E."/>
            <person name="Drula E."/>
            <person name="Courty P.E."/>
            <person name="Kohler A."/>
            <person name="Kuo A."/>
            <person name="LaButti K."/>
            <person name="Pangilinan J."/>
            <person name="Lipzen A."/>
            <person name="Riley R."/>
            <person name="Andreopoulos W."/>
            <person name="He G."/>
            <person name="Johnson J."/>
            <person name="Nolan M."/>
            <person name="Tritt A."/>
            <person name="Barry K.W."/>
            <person name="Grigoriev I.V."/>
            <person name="Nagy L.G."/>
            <person name="Hibbett D."/>
            <person name="Henrissat B."/>
            <person name="Matheny P.B."/>
            <person name="Labbe J."/>
            <person name="Martin F.M."/>
        </authorList>
    </citation>
    <scope>NUCLEOTIDE SEQUENCE</scope>
    <source>
        <strain evidence="1">HHB10654</strain>
    </source>
</reference>
<proteinExistence type="predicted"/>
<protein>
    <submittedName>
        <fullName evidence="1">Uncharacterized protein</fullName>
    </submittedName>
</protein>
<sequence>MHPSSLLTPTHSLVPVLCIDCHDLCVQNAASWTPMRLTAFPGTRVWPNLAGSDSPAERPVPLNHGILSSSAMPARTSAGARTVTNRDEKYAVTFWLSRPECFEEPRVDQKGRQTKRSLQETTSDSPISCVETARLDTEHRDEPHLNCGVVLSTSFAAFLWLSSPGSEVEEVEVLLAREASRYLRPHLLTRALWKGRLQHFQQDLKLGSEDRERQRPCTFEVPPSRHRLIGAVATTHPAASYASSELSYSSHRRSWYKDELDDSLSWQSETVGEDLASMHTVMAL</sequence>
<evidence type="ECO:0000313" key="1">
    <source>
        <dbReference type="EMBL" id="KAI0056185.1"/>
    </source>
</evidence>
<dbReference type="EMBL" id="MU277269">
    <property type="protein sequence ID" value="KAI0056185.1"/>
    <property type="molecule type" value="Genomic_DNA"/>
</dbReference>
<name>A0ACB8SJC6_9AGAM</name>
<evidence type="ECO:0000313" key="2">
    <source>
        <dbReference type="Proteomes" id="UP000814140"/>
    </source>
</evidence>
<dbReference type="Proteomes" id="UP000814140">
    <property type="component" value="Unassembled WGS sequence"/>
</dbReference>
<comment type="caution">
    <text evidence="1">The sequence shown here is derived from an EMBL/GenBank/DDBJ whole genome shotgun (WGS) entry which is preliminary data.</text>
</comment>
<accession>A0ACB8SJC6</accession>